<comment type="similarity">
    <text evidence="4">Belongs to the enoyl-CoA hydratase/isomerase family.</text>
</comment>
<keyword evidence="6" id="KW-0443">Lipid metabolism</keyword>
<evidence type="ECO:0000256" key="2">
    <source>
        <dbReference type="ARBA" id="ARBA00000765"/>
    </source>
</evidence>
<protein>
    <recommendedName>
        <fullName evidence="5">Delta(3)-Delta(2)-enoyl-CoA isomerase</fullName>
        <ecNumber evidence="5">5.3.3.8</ecNumber>
    </recommendedName>
</protein>
<evidence type="ECO:0000256" key="3">
    <source>
        <dbReference type="ARBA" id="ARBA00005005"/>
    </source>
</evidence>
<name>A0A5B7AIG1_DAVIN</name>
<evidence type="ECO:0000256" key="6">
    <source>
        <dbReference type="ARBA" id="ARBA00023098"/>
    </source>
</evidence>
<evidence type="ECO:0000313" key="7">
    <source>
        <dbReference type="EMBL" id="MPA56387.1"/>
    </source>
</evidence>
<evidence type="ECO:0000256" key="4">
    <source>
        <dbReference type="ARBA" id="ARBA00005254"/>
    </source>
</evidence>
<dbReference type="GO" id="GO:0006635">
    <property type="term" value="P:fatty acid beta-oxidation"/>
    <property type="evidence" value="ECO:0007669"/>
    <property type="project" value="TreeGrafter"/>
</dbReference>
<comment type="catalytic activity">
    <reaction evidence="2">
        <text>a (3E)-enoyl-CoA = a 4-saturated (2E)-enoyl-CoA</text>
        <dbReference type="Rhea" id="RHEA:45228"/>
        <dbReference type="ChEBI" id="CHEBI:58521"/>
        <dbReference type="ChEBI" id="CHEBI:85097"/>
        <dbReference type="EC" id="5.3.3.8"/>
    </reaction>
</comment>
<reference evidence="7" key="1">
    <citation type="submission" date="2019-08" db="EMBL/GenBank/DDBJ databases">
        <title>Reference gene set and small RNA set construction with multiple tissues from Davidia involucrata Baill.</title>
        <authorList>
            <person name="Yang H."/>
            <person name="Zhou C."/>
            <person name="Li G."/>
            <person name="Wang J."/>
            <person name="Gao P."/>
            <person name="Wang M."/>
            <person name="Wang R."/>
            <person name="Zhao Y."/>
        </authorList>
    </citation>
    <scope>NUCLEOTIDE SEQUENCE</scope>
    <source>
        <tissue evidence="7">Mixed with DoveR01_LX</tissue>
    </source>
</reference>
<dbReference type="PANTHER" id="PTHR11941:SF84">
    <property type="entry name" value="ENOYL-COA DELTA ISOMERASE 1, PEROXISOMAL"/>
    <property type="match status" value="1"/>
</dbReference>
<dbReference type="FunFam" id="3.90.226.10:FF:000049">
    <property type="entry name" value="Enoyl-CoA delta isomerase 3"/>
    <property type="match status" value="1"/>
</dbReference>
<keyword evidence="7" id="KW-0456">Lyase</keyword>
<dbReference type="PANTHER" id="PTHR11941">
    <property type="entry name" value="ENOYL-COA HYDRATASE-RELATED"/>
    <property type="match status" value="1"/>
</dbReference>
<dbReference type="Pfam" id="PF00378">
    <property type="entry name" value="ECH_1"/>
    <property type="match status" value="1"/>
</dbReference>
<dbReference type="InterPro" id="IPR001753">
    <property type="entry name" value="Enoyl-CoA_hydra/iso"/>
</dbReference>
<dbReference type="EC" id="5.3.3.8" evidence="5"/>
<sequence>MCTLEKRGSLFILTLMGNDEHRLNPTLIDAIKAALHQIRSDFSTTTTPSALITTAHGKFFSNGYDLAWAKTSDPASPTTDRLLLMSSKFRSLINDFISLPMPTIAAVSGHASAAGFILALCHDYVLMRKDRGFLYMSELDIGFKLPDWFMTFLRCKIGSPMAWRDVVLRATKLTAEMAAEKGIIDSAHASVEETIKAALRLGEELVGRKWDGHVYAQNRKIMLADVLAATGFDETVEDASHVSKALSRL</sequence>
<dbReference type="GO" id="GO:0005777">
    <property type="term" value="C:peroxisome"/>
    <property type="evidence" value="ECO:0007669"/>
    <property type="project" value="TreeGrafter"/>
</dbReference>
<dbReference type="CDD" id="cd06558">
    <property type="entry name" value="crotonase-like"/>
    <property type="match status" value="1"/>
</dbReference>
<evidence type="ECO:0000256" key="5">
    <source>
        <dbReference type="ARBA" id="ARBA00012064"/>
    </source>
</evidence>
<accession>A0A5B7AIG1</accession>
<dbReference type="Gene3D" id="3.90.226.10">
    <property type="entry name" value="2-enoyl-CoA Hydratase, Chain A, domain 1"/>
    <property type="match status" value="1"/>
</dbReference>
<organism evidence="7">
    <name type="scientific">Davidia involucrata</name>
    <name type="common">Dove tree</name>
    <dbReference type="NCBI Taxonomy" id="16924"/>
    <lineage>
        <taxon>Eukaryota</taxon>
        <taxon>Viridiplantae</taxon>
        <taxon>Streptophyta</taxon>
        <taxon>Embryophyta</taxon>
        <taxon>Tracheophyta</taxon>
        <taxon>Spermatophyta</taxon>
        <taxon>Magnoliopsida</taxon>
        <taxon>eudicotyledons</taxon>
        <taxon>Gunneridae</taxon>
        <taxon>Pentapetalae</taxon>
        <taxon>asterids</taxon>
        <taxon>Cornales</taxon>
        <taxon>Nyssaceae</taxon>
        <taxon>Davidia</taxon>
    </lineage>
</organism>
<dbReference type="AlphaFoldDB" id="A0A5B7AIG1"/>
<dbReference type="GO" id="GO:0004165">
    <property type="term" value="F:delta(3)-delta(2)-enoyl-CoA isomerase activity"/>
    <property type="evidence" value="ECO:0007669"/>
    <property type="project" value="UniProtKB-EC"/>
</dbReference>
<dbReference type="GO" id="GO:0016829">
    <property type="term" value="F:lyase activity"/>
    <property type="evidence" value="ECO:0007669"/>
    <property type="project" value="UniProtKB-KW"/>
</dbReference>
<dbReference type="EMBL" id="GHES01025828">
    <property type="protein sequence ID" value="MPA56387.1"/>
    <property type="molecule type" value="Transcribed_RNA"/>
</dbReference>
<dbReference type="InterPro" id="IPR029045">
    <property type="entry name" value="ClpP/crotonase-like_dom_sf"/>
</dbReference>
<comment type="catalytic activity">
    <reaction evidence="1">
        <text>a (3Z)-enoyl-CoA = a 4-saturated (2E)-enoyl-CoA</text>
        <dbReference type="Rhea" id="RHEA:45900"/>
        <dbReference type="ChEBI" id="CHEBI:85097"/>
        <dbReference type="ChEBI" id="CHEBI:85489"/>
        <dbReference type="EC" id="5.3.3.8"/>
    </reaction>
</comment>
<proteinExistence type="inferred from homology"/>
<comment type="pathway">
    <text evidence="3">Lipid metabolism; fatty acid beta-oxidation.</text>
</comment>
<dbReference type="SUPFAM" id="SSF52096">
    <property type="entry name" value="ClpP/crotonase"/>
    <property type="match status" value="1"/>
</dbReference>
<evidence type="ECO:0000256" key="1">
    <source>
        <dbReference type="ARBA" id="ARBA00000452"/>
    </source>
</evidence>
<gene>
    <name evidence="7" type="ORF">Din_025828</name>
</gene>